<evidence type="ECO:0000313" key="2">
    <source>
        <dbReference type="Proteomes" id="UP000326678"/>
    </source>
</evidence>
<evidence type="ECO:0000313" key="1">
    <source>
        <dbReference type="EMBL" id="QFS47948.1"/>
    </source>
</evidence>
<proteinExistence type="predicted"/>
<dbReference type="KEGG" id="nsh:GXM_05440"/>
<name>A0A5P8W5E4_9NOSO</name>
<reference evidence="1 2" key="1">
    <citation type="submission" date="2019-10" db="EMBL/GenBank/DDBJ databases">
        <title>Genomic and transcriptomic insights into the perfect genentic adaptation of a filamentous nitrogen-fixing cyanobacterium to rice fields.</title>
        <authorList>
            <person name="Chen Z."/>
        </authorList>
    </citation>
    <scope>NUCLEOTIDE SEQUENCE [LARGE SCALE GENOMIC DNA]</scope>
    <source>
        <strain evidence="1">CCNUC1</strain>
    </source>
</reference>
<dbReference type="EMBL" id="CP045226">
    <property type="protein sequence ID" value="QFS47948.1"/>
    <property type="molecule type" value="Genomic_DNA"/>
</dbReference>
<accession>A0A5P8W5E4</accession>
<dbReference type="Proteomes" id="UP000326678">
    <property type="component" value="Chromosome Gxm1"/>
</dbReference>
<protein>
    <submittedName>
        <fullName evidence="1">Uncharacterized protein</fullName>
    </submittedName>
</protein>
<gene>
    <name evidence="1" type="ORF">GXM_05440</name>
</gene>
<dbReference type="AlphaFoldDB" id="A0A5P8W5E4"/>
<organism evidence="1 2">
    <name type="scientific">Nostoc sphaeroides CCNUC1</name>
    <dbReference type="NCBI Taxonomy" id="2653204"/>
    <lineage>
        <taxon>Bacteria</taxon>
        <taxon>Bacillati</taxon>
        <taxon>Cyanobacteriota</taxon>
        <taxon>Cyanophyceae</taxon>
        <taxon>Nostocales</taxon>
        <taxon>Nostocaceae</taxon>
        <taxon>Nostoc</taxon>
    </lineage>
</organism>
<keyword evidence="2" id="KW-1185">Reference proteome</keyword>
<sequence length="44" mass="5109">MEFSISRRSLWYFSTVCKSTFANHETQTFYTSLVIVSLLSAISR</sequence>